<dbReference type="PROSITE" id="PS51257">
    <property type="entry name" value="PROKAR_LIPOPROTEIN"/>
    <property type="match status" value="1"/>
</dbReference>
<feature type="signal peptide" evidence="1">
    <location>
        <begin position="1"/>
        <end position="26"/>
    </location>
</feature>
<dbReference type="SUPFAM" id="SSF49452">
    <property type="entry name" value="Starch-binding domain-like"/>
    <property type="match status" value="1"/>
</dbReference>
<dbReference type="Pfam" id="PF19765">
    <property type="entry name" value="DUF6252"/>
    <property type="match status" value="1"/>
</dbReference>
<name>A0ABS8AXG3_9BACT</name>
<dbReference type="RefSeq" id="WP_226179430.1">
    <property type="nucleotide sequence ID" value="NZ_JAJADR010000008.1"/>
</dbReference>
<dbReference type="Proteomes" id="UP001165296">
    <property type="component" value="Unassembled WGS sequence"/>
</dbReference>
<accession>A0ABS8AXG3</accession>
<evidence type="ECO:0000313" key="3">
    <source>
        <dbReference type="Proteomes" id="UP001165296"/>
    </source>
</evidence>
<organism evidence="2 3">
    <name type="scientific">Hymenobacter lucidus</name>
    <dbReference type="NCBI Taxonomy" id="2880930"/>
    <lineage>
        <taxon>Bacteria</taxon>
        <taxon>Pseudomonadati</taxon>
        <taxon>Bacteroidota</taxon>
        <taxon>Cytophagia</taxon>
        <taxon>Cytophagales</taxon>
        <taxon>Hymenobacteraceae</taxon>
        <taxon>Hymenobacter</taxon>
    </lineage>
</organism>
<reference evidence="2" key="1">
    <citation type="submission" date="2021-10" db="EMBL/GenBank/DDBJ databases">
        <authorList>
            <person name="Dean J.D."/>
            <person name="Kim M.K."/>
            <person name="Newey C.N."/>
            <person name="Stoker T.S."/>
            <person name="Thompson D.W."/>
            <person name="Grose J.H."/>
        </authorList>
    </citation>
    <scope>NUCLEOTIDE SEQUENCE</scope>
    <source>
        <strain evidence="2">BT178</strain>
    </source>
</reference>
<dbReference type="Gene3D" id="2.60.40.1120">
    <property type="entry name" value="Carboxypeptidase-like, regulatory domain"/>
    <property type="match status" value="1"/>
</dbReference>
<dbReference type="InterPro" id="IPR013784">
    <property type="entry name" value="Carb-bd-like_fold"/>
</dbReference>
<proteinExistence type="predicted"/>
<keyword evidence="1" id="KW-0732">Signal</keyword>
<dbReference type="InterPro" id="IPR046219">
    <property type="entry name" value="DUF6252"/>
</dbReference>
<comment type="caution">
    <text evidence="2">The sequence shown here is derived from an EMBL/GenBank/DDBJ whole genome shotgun (WGS) entry which is preliminary data.</text>
</comment>
<evidence type="ECO:0000313" key="2">
    <source>
        <dbReference type="EMBL" id="MCB2410479.1"/>
    </source>
</evidence>
<protein>
    <submittedName>
        <fullName evidence="2">Carboxypeptidase-like regulatory domain-containing protein</fullName>
    </submittedName>
</protein>
<sequence length="261" mass="27722">MLTTSRFRILLLWLSLCLQLLTTACSQEEEARPTTGTVEGTVVPADALRLVTATATDGRTVEAIPDATTGRFSLTALPAGAYTLTFSPATGYVRPEPVKVTAENGRSVSAGRIVSGRDGLIRGMLTWNVGSTSYSATLYYGSISKSGMFLTGATSLGATWQQISLVIPGYGSTIPFQGVGTYPLGEAEYPFGDFTSYANGNAVRHLTGYPGFASKSRGLITVTRFDENARTAAGTFEFVGTPLQLGYEDVTVTNGRFDVTF</sequence>
<gene>
    <name evidence="2" type="ORF">LGH74_20990</name>
</gene>
<dbReference type="EMBL" id="JAJADR010000008">
    <property type="protein sequence ID" value="MCB2410479.1"/>
    <property type="molecule type" value="Genomic_DNA"/>
</dbReference>
<keyword evidence="3" id="KW-1185">Reference proteome</keyword>
<evidence type="ECO:0000256" key="1">
    <source>
        <dbReference type="SAM" id="SignalP"/>
    </source>
</evidence>
<feature type="chain" id="PRO_5045050633" evidence="1">
    <location>
        <begin position="27"/>
        <end position="261"/>
    </location>
</feature>